<dbReference type="EMBL" id="JAMSHJ010000001">
    <property type="protein sequence ID" value="KAI5441824.1"/>
    <property type="molecule type" value="Genomic_DNA"/>
</dbReference>
<keyword evidence="2" id="KW-1185">Reference proteome</keyword>
<proteinExistence type="predicted"/>
<evidence type="ECO:0008006" key="3">
    <source>
        <dbReference type="Google" id="ProtNLM"/>
    </source>
</evidence>
<evidence type="ECO:0000313" key="1">
    <source>
        <dbReference type="EMBL" id="KAI5441824.1"/>
    </source>
</evidence>
<name>A0A9D4YMH8_PEA</name>
<dbReference type="AlphaFoldDB" id="A0A9D4YMH8"/>
<gene>
    <name evidence="1" type="ORF">KIW84_011037</name>
</gene>
<sequence length="244" mass="27691">MNTLLACQKGYGQLGNLDKSKVSFSSNVSADCRNLICKKMGIQQVTTYSKYFGLPVVFGRSNKEVFSFVDDRIWKRLKAWKEKALSGVGGCCTVNTPYLGRSSRLDTFLNVNSWMLLWDFLQATWRSILSSRDVLKSGYRWKIGDGRKVQIWMNHWVPIVPVLGGARANGILNCEAFMSGLIDYDLKVWKDDLIHDRCLERCNPRLCDFNPEAHDLVDIAYYGVSRTWFGGSLANHHSISPFSA</sequence>
<evidence type="ECO:0000313" key="2">
    <source>
        <dbReference type="Proteomes" id="UP001058974"/>
    </source>
</evidence>
<dbReference type="Proteomes" id="UP001058974">
    <property type="component" value="Chromosome 1"/>
</dbReference>
<protein>
    <recommendedName>
        <fullName evidence="3">Reverse transcriptase</fullName>
    </recommendedName>
</protein>
<dbReference type="Gramene" id="Psat1g039720.1">
    <property type="protein sequence ID" value="Psat1g039720.1.cds"/>
    <property type="gene ID" value="Psat1g039720"/>
</dbReference>
<reference evidence="1 2" key="1">
    <citation type="journal article" date="2022" name="Nat. Genet.">
        <title>Improved pea reference genome and pan-genome highlight genomic features and evolutionary characteristics.</title>
        <authorList>
            <person name="Yang T."/>
            <person name="Liu R."/>
            <person name="Luo Y."/>
            <person name="Hu S."/>
            <person name="Wang D."/>
            <person name="Wang C."/>
            <person name="Pandey M.K."/>
            <person name="Ge S."/>
            <person name="Xu Q."/>
            <person name="Li N."/>
            <person name="Li G."/>
            <person name="Huang Y."/>
            <person name="Saxena R.K."/>
            <person name="Ji Y."/>
            <person name="Li M."/>
            <person name="Yan X."/>
            <person name="He Y."/>
            <person name="Liu Y."/>
            <person name="Wang X."/>
            <person name="Xiang C."/>
            <person name="Varshney R.K."/>
            <person name="Ding H."/>
            <person name="Gao S."/>
            <person name="Zong X."/>
        </authorList>
    </citation>
    <scope>NUCLEOTIDE SEQUENCE [LARGE SCALE GENOMIC DNA]</scope>
    <source>
        <strain evidence="1 2">cv. Zhongwan 6</strain>
    </source>
</reference>
<organism evidence="1 2">
    <name type="scientific">Pisum sativum</name>
    <name type="common">Garden pea</name>
    <name type="synonym">Lathyrus oleraceus</name>
    <dbReference type="NCBI Taxonomy" id="3888"/>
    <lineage>
        <taxon>Eukaryota</taxon>
        <taxon>Viridiplantae</taxon>
        <taxon>Streptophyta</taxon>
        <taxon>Embryophyta</taxon>
        <taxon>Tracheophyta</taxon>
        <taxon>Spermatophyta</taxon>
        <taxon>Magnoliopsida</taxon>
        <taxon>eudicotyledons</taxon>
        <taxon>Gunneridae</taxon>
        <taxon>Pentapetalae</taxon>
        <taxon>rosids</taxon>
        <taxon>fabids</taxon>
        <taxon>Fabales</taxon>
        <taxon>Fabaceae</taxon>
        <taxon>Papilionoideae</taxon>
        <taxon>50 kb inversion clade</taxon>
        <taxon>NPAAA clade</taxon>
        <taxon>Hologalegina</taxon>
        <taxon>IRL clade</taxon>
        <taxon>Fabeae</taxon>
        <taxon>Lathyrus</taxon>
    </lineage>
</organism>
<accession>A0A9D4YMH8</accession>
<dbReference type="Gramene" id="Psat01G0103700-T1">
    <property type="protein sequence ID" value="KAI5441824.1"/>
    <property type="gene ID" value="KIW84_011037"/>
</dbReference>
<comment type="caution">
    <text evidence="1">The sequence shown here is derived from an EMBL/GenBank/DDBJ whole genome shotgun (WGS) entry which is preliminary data.</text>
</comment>